<organism evidence="3 4">
    <name type="scientific">Trematosphaeria pertusa</name>
    <dbReference type="NCBI Taxonomy" id="390896"/>
    <lineage>
        <taxon>Eukaryota</taxon>
        <taxon>Fungi</taxon>
        <taxon>Dikarya</taxon>
        <taxon>Ascomycota</taxon>
        <taxon>Pezizomycotina</taxon>
        <taxon>Dothideomycetes</taxon>
        <taxon>Pleosporomycetidae</taxon>
        <taxon>Pleosporales</taxon>
        <taxon>Massarineae</taxon>
        <taxon>Trematosphaeriaceae</taxon>
        <taxon>Trematosphaeria</taxon>
    </lineage>
</organism>
<dbReference type="SMART" id="SM00382">
    <property type="entry name" value="AAA"/>
    <property type="match status" value="1"/>
</dbReference>
<sequence>MSLTYVPQIRGRIIVDVEKFGAVRFGHKENIAASEALKVDLSGEPIIVDEDWCLFDSQIPGYSLSAKRWCFFELDRTTEFEYNTRAFESLALAEEQKVMLSSLVKAHSEELQFDDLVKGKGKGLVFLLHGEPGVGKTLTAESLGDYTRRPLYSVSSGDLGTTATDCERALVEILDLATCWKAILLIDEADVFLQQRSQHDLVRNGVVAVFLRLLEYFEGIMFLTTNRITDFDSAFISRIHLAIRYPGLSPLSQRQLWTTFITNDSQRPKPYWLTTALLDTLSAKALNGRQIKNVVRTAMALAVAAGRELHPKDIQTSLKAMKDFERDFAEAREETHVGRTALDDDRDADGYERPSVSGNGSKRPRLV</sequence>
<reference evidence="3" key="1">
    <citation type="journal article" date="2020" name="Stud. Mycol.">
        <title>101 Dothideomycetes genomes: a test case for predicting lifestyles and emergence of pathogens.</title>
        <authorList>
            <person name="Haridas S."/>
            <person name="Albert R."/>
            <person name="Binder M."/>
            <person name="Bloem J."/>
            <person name="Labutti K."/>
            <person name="Salamov A."/>
            <person name="Andreopoulos B."/>
            <person name="Baker S."/>
            <person name="Barry K."/>
            <person name="Bills G."/>
            <person name="Bluhm B."/>
            <person name="Cannon C."/>
            <person name="Castanera R."/>
            <person name="Culley D."/>
            <person name="Daum C."/>
            <person name="Ezra D."/>
            <person name="Gonzalez J."/>
            <person name="Henrissat B."/>
            <person name="Kuo A."/>
            <person name="Liang C."/>
            <person name="Lipzen A."/>
            <person name="Lutzoni F."/>
            <person name="Magnuson J."/>
            <person name="Mondo S."/>
            <person name="Nolan M."/>
            <person name="Ohm R."/>
            <person name="Pangilinan J."/>
            <person name="Park H.-J."/>
            <person name="Ramirez L."/>
            <person name="Alfaro M."/>
            <person name="Sun H."/>
            <person name="Tritt A."/>
            <person name="Yoshinaga Y."/>
            <person name="Zwiers L.-H."/>
            <person name="Turgeon B."/>
            <person name="Goodwin S."/>
            <person name="Spatafora J."/>
            <person name="Crous P."/>
            <person name="Grigoriev I."/>
        </authorList>
    </citation>
    <scope>NUCLEOTIDE SEQUENCE</scope>
    <source>
        <strain evidence="3">CBS 122368</strain>
    </source>
</reference>
<name>A0A6A6I7C5_9PLEO</name>
<keyword evidence="4" id="KW-1185">Reference proteome</keyword>
<evidence type="ECO:0000313" key="4">
    <source>
        <dbReference type="Proteomes" id="UP000800094"/>
    </source>
</evidence>
<feature type="region of interest" description="Disordered" evidence="1">
    <location>
        <begin position="335"/>
        <end position="367"/>
    </location>
</feature>
<proteinExistence type="predicted"/>
<accession>A0A6A6I7C5</accession>
<dbReference type="GeneID" id="54577308"/>
<dbReference type="GO" id="GO:0016887">
    <property type="term" value="F:ATP hydrolysis activity"/>
    <property type="evidence" value="ECO:0007669"/>
    <property type="project" value="InterPro"/>
</dbReference>
<dbReference type="OrthoDB" id="10042665at2759"/>
<dbReference type="SUPFAM" id="SSF52540">
    <property type="entry name" value="P-loop containing nucleoside triphosphate hydrolases"/>
    <property type="match status" value="1"/>
</dbReference>
<dbReference type="PANTHER" id="PTHR46411">
    <property type="entry name" value="FAMILY ATPASE, PUTATIVE-RELATED"/>
    <property type="match status" value="1"/>
</dbReference>
<dbReference type="CDD" id="cd19481">
    <property type="entry name" value="RecA-like_protease"/>
    <property type="match status" value="1"/>
</dbReference>
<gene>
    <name evidence="3" type="ORF">BU26DRAFT_432514</name>
</gene>
<dbReference type="GO" id="GO:0005524">
    <property type="term" value="F:ATP binding"/>
    <property type="evidence" value="ECO:0007669"/>
    <property type="project" value="InterPro"/>
</dbReference>
<dbReference type="Proteomes" id="UP000800094">
    <property type="component" value="Unassembled WGS sequence"/>
</dbReference>
<dbReference type="EMBL" id="ML987199">
    <property type="protein sequence ID" value="KAF2245852.1"/>
    <property type="molecule type" value="Genomic_DNA"/>
</dbReference>
<evidence type="ECO:0000256" key="1">
    <source>
        <dbReference type="SAM" id="MobiDB-lite"/>
    </source>
</evidence>
<evidence type="ECO:0000259" key="2">
    <source>
        <dbReference type="SMART" id="SM00382"/>
    </source>
</evidence>
<dbReference type="InterPro" id="IPR027417">
    <property type="entry name" value="P-loop_NTPase"/>
</dbReference>
<dbReference type="PANTHER" id="PTHR46411:SF3">
    <property type="entry name" value="AAA+ ATPASE DOMAIN-CONTAINING PROTEIN"/>
    <property type="match status" value="1"/>
</dbReference>
<dbReference type="Gene3D" id="3.40.50.300">
    <property type="entry name" value="P-loop containing nucleotide triphosphate hydrolases"/>
    <property type="match status" value="1"/>
</dbReference>
<keyword evidence="3" id="KW-0378">Hydrolase</keyword>
<feature type="domain" description="AAA+ ATPase" evidence="2">
    <location>
        <begin position="122"/>
        <end position="247"/>
    </location>
</feature>
<dbReference type="RefSeq" id="XP_033680856.1">
    <property type="nucleotide sequence ID" value="XM_033823978.1"/>
</dbReference>
<evidence type="ECO:0000313" key="3">
    <source>
        <dbReference type="EMBL" id="KAF2245852.1"/>
    </source>
</evidence>
<feature type="compositionally biased region" description="Basic and acidic residues" evidence="1">
    <location>
        <begin position="335"/>
        <end position="352"/>
    </location>
</feature>
<dbReference type="AlphaFoldDB" id="A0A6A6I7C5"/>
<dbReference type="InterPro" id="IPR003593">
    <property type="entry name" value="AAA+_ATPase"/>
</dbReference>
<dbReference type="Pfam" id="PF00004">
    <property type="entry name" value="AAA"/>
    <property type="match status" value="1"/>
</dbReference>
<dbReference type="InterPro" id="IPR003959">
    <property type="entry name" value="ATPase_AAA_core"/>
</dbReference>
<protein>
    <submittedName>
        <fullName evidence="3">P-loop containing nucleoside triphosphate hydrolase protein</fullName>
    </submittedName>
</protein>